<name>A0A8S0TXR2_OLEEU</name>
<dbReference type="OrthoDB" id="6500128at2759"/>
<evidence type="ECO:0000313" key="6">
    <source>
        <dbReference type="Proteomes" id="UP000594638"/>
    </source>
</evidence>
<protein>
    <submittedName>
        <fullName evidence="5">ABC transporter B family member 21-like</fullName>
    </submittedName>
</protein>
<keyword evidence="2" id="KW-0812">Transmembrane</keyword>
<accession>A0A8S0TXR2</accession>
<dbReference type="PANTHER" id="PTHR43394">
    <property type="entry name" value="ATP-DEPENDENT PERMEASE MDL1, MITOCHONDRIAL"/>
    <property type="match status" value="1"/>
</dbReference>
<keyword evidence="3" id="KW-1133">Transmembrane helix</keyword>
<proteinExistence type="predicted"/>
<gene>
    <name evidence="5" type="ORF">OLEA9_A037020</name>
</gene>
<dbReference type="FunFam" id="1.20.1560.10:FF:000025">
    <property type="entry name" value="ABC transporter B family member 9"/>
    <property type="match status" value="1"/>
</dbReference>
<organism evidence="5 6">
    <name type="scientific">Olea europaea subsp. europaea</name>
    <dbReference type="NCBI Taxonomy" id="158383"/>
    <lineage>
        <taxon>Eukaryota</taxon>
        <taxon>Viridiplantae</taxon>
        <taxon>Streptophyta</taxon>
        <taxon>Embryophyta</taxon>
        <taxon>Tracheophyta</taxon>
        <taxon>Spermatophyta</taxon>
        <taxon>Magnoliopsida</taxon>
        <taxon>eudicotyledons</taxon>
        <taxon>Gunneridae</taxon>
        <taxon>Pentapetalae</taxon>
        <taxon>asterids</taxon>
        <taxon>lamiids</taxon>
        <taxon>Lamiales</taxon>
        <taxon>Oleaceae</taxon>
        <taxon>Oleeae</taxon>
        <taxon>Olea</taxon>
    </lineage>
</organism>
<reference evidence="5 6" key="1">
    <citation type="submission" date="2019-12" db="EMBL/GenBank/DDBJ databases">
        <authorList>
            <person name="Alioto T."/>
            <person name="Alioto T."/>
            <person name="Gomez Garrido J."/>
        </authorList>
    </citation>
    <scope>NUCLEOTIDE SEQUENCE [LARGE SCALE GENOMIC DNA]</scope>
</reference>
<dbReference type="SUPFAM" id="SSF52540">
    <property type="entry name" value="P-loop containing nucleoside triphosphate hydrolases"/>
    <property type="match status" value="1"/>
</dbReference>
<dbReference type="GO" id="GO:0090374">
    <property type="term" value="P:oligopeptide export from mitochondrion"/>
    <property type="evidence" value="ECO:0007669"/>
    <property type="project" value="TreeGrafter"/>
</dbReference>
<sequence>MATIAISQSSSFASDSSKAKTPAASIFAMLDRKSKIDPSDEAGMTLESIKRAIELNHVSFKYPIRPDIQIFQDLSLAIHSGKEPVLFNDTIRSNIAYGKEGNARAAEIIDATELANAHKFISGLQHTVVIVAHRLSTIKGADVIDVVKNGVIAEKRKHESLVNVKDGFYASLVAIHMSASC</sequence>
<dbReference type="Gene3D" id="1.20.1560.10">
    <property type="entry name" value="ABC transporter type 1, transmembrane domain"/>
    <property type="match status" value="1"/>
</dbReference>
<dbReference type="GO" id="GO:0005524">
    <property type="term" value="F:ATP binding"/>
    <property type="evidence" value="ECO:0007669"/>
    <property type="project" value="InterPro"/>
</dbReference>
<comment type="subcellular location">
    <subcellularLocation>
        <location evidence="1">Membrane</location>
        <topology evidence="1">Multi-pass membrane protein</topology>
    </subcellularLocation>
</comment>
<evidence type="ECO:0000256" key="1">
    <source>
        <dbReference type="ARBA" id="ARBA00004141"/>
    </source>
</evidence>
<keyword evidence="4" id="KW-0472">Membrane</keyword>
<dbReference type="InterPro" id="IPR027417">
    <property type="entry name" value="P-loop_NTPase"/>
</dbReference>
<evidence type="ECO:0000256" key="3">
    <source>
        <dbReference type="ARBA" id="ARBA00022989"/>
    </source>
</evidence>
<dbReference type="GO" id="GO:0005743">
    <property type="term" value="C:mitochondrial inner membrane"/>
    <property type="evidence" value="ECO:0007669"/>
    <property type="project" value="TreeGrafter"/>
</dbReference>
<evidence type="ECO:0000256" key="4">
    <source>
        <dbReference type="ARBA" id="ARBA00023136"/>
    </source>
</evidence>
<dbReference type="Proteomes" id="UP000594638">
    <property type="component" value="Unassembled WGS sequence"/>
</dbReference>
<evidence type="ECO:0000313" key="5">
    <source>
        <dbReference type="EMBL" id="CAA3010448.1"/>
    </source>
</evidence>
<dbReference type="Gene3D" id="3.40.50.300">
    <property type="entry name" value="P-loop containing nucleotide triphosphate hydrolases"/>
    <property type="match status" value="3"/>
</dbReference>
<dbReference type="InterPro" id="IPR036640">
    <property type="entry name" value="ABC1_TM_sf"/>
</dbReference>
<keyword evidence="6" id="KW-1185">Reference proteome</keyword>
<dbReference type="Gramene" id="OE9A037020T1">
    <property type="protein sequence ID" value="OE9A037020C1"/>
    <property type="gene ID" value="OE9A037020"/>
</dbReference>
<evidence type="ECO:0000256" key="2">
    <source>
        <dbReference type="ARBA" id="ARBA00022692"/>
    </source>
</evidence>
<dbReference type="PANTHER" id="PTHR43394:SF18">
    <property type="entry name" value="ABC TRANSPORTER B FAMILY MEMBER 11-LIKE"/>
    <property type="match status" value="1"/>
</dbReference>
<dbReference type="EMBL" id="CACTIH010007342">
    <property type="protein sequence ID" value="CAA3010448.1"/>
    <property type="molecule type" value="Genomic_DNA"/>
</dbReference>
<dbReference type="GO" id="GO:0015421">
    <property type="term" value="F:ABC-type oligopeptide transporter activity"/>
    <property type="evidence" value="ECO:0007669"/>
    <property type="project" value="TreeGrafter"/>
</dbReference>
<comment type="caution">
    <text evidence="5">The sequence shown here is derived from an EMBL/GenBank/DDBJ whole genome shotgun (WGS) entry which is preliminary data.</text>
</comment>
<dbReference type="InterPro" id="IPR039421">
    <property type="entry name" value="Type_1_exporter"/>
</dbReference>
<dbReference type="AlphaFoldDB" id="A0A8S0TXR2"/>